<evidence type="ECO:0000313" key="2">
    <source>
        <dbReference type="EMBL" id="ODV53272.1"/>
    </source>
</evidence>
<keyword evidence="1" id="KW-0812">Transmembrane</keyword>
<feature type="transmembrane region" description="Helical" evidence="1">
    <location>
        <begin position="6"/>
        <end position="23"/>
    </location>
</feature>
<dbReference type="EMBL" id="MECQ01000008">
    <property type="protein sequence ID" value="ODV53272.1"/>
    <property type="molecule type" value="Genomic_DNA"/>
</dbReference>
<organism evidence="2 3">
    <name type="scientific">Lysinibacillus fusiformis</name>
    <dbReference type="NCBI Taxonomy" id="28031"/>
    <lineage>
        <taxon>Bacteria</taxon>
        <taxon>Bacillati</taxon>
        <taxon>Bacillota</taxon>
        <taxon>Bacilli</taxon>
        <taxon>Bacillales</taxon>
        <taxon>Bacillaceae</taxon>
        <taxon>Lysinibacillus</taxon>
    </lineage>
</organism>
<sequence>MKIIKITIYVLLLSTILILFYKINEYQDIIFVKQERIEMLNKNLDEAKLSDKEKDKYIGELHESVNLLQSRLTTLEDKLKELSVFQDKLK</sequence>
<comment type="caution">
    <text evidence="2">The sequence shown here is derived from an EMBL/GenBank/DDBJ whole genome shotgun (WGS) entry which is preliminary data.</text>
</comment>
<name>A0A1E4QYI8_9BACI</name>
<accession>A0A1E4QYI8</accession>
<evidence type="ECO:0000313" key="3">
    <source>
        <dbReference type="Proteomes" id="UP000094784"/>
    </source>
</evidence>
<dbReference type="RefSeq" id="WP_069483514.1">
    <property type="nucleotide sequence ID" value="NZ_JBGOGZ010000009.1"/>
</dbReference>
<keyword evidence="1" id="KW-1133">Transmembrane helix</keyword>
<proteinExistence type="predicted"/>
<gene>
    <name evidence="2" type="ORF">BG258_23505</name>
</gene>
<protein>
    <submittedName>
        <fullName evidence="2">Uncharacterized protein</fullName>
    </submittedName>
</protein>
<reference evidence="2 3" key="1">
    <citation type="submission" date="2016-09" db="EMBL/GenBank/DDBJ databases">
        <title>Draft genome sequence of the soil isolate, Lysinibacillus fusiformis M5, a potential hypoxanthine producer.</title>
        <authorList>
            <person name="Gallegos-Monterrosa R."/>
            <person name="Maroti G."/>
            <person name="Balint B."/>
            <person name="Kovacs A.T."/>
        </authorList>
    </citation>
    <scope>NUCLEOTIDE SEQUENCE [LARGE SCALE GENOMIC DNA]</scope>
    <source>
        <strain evidence="2 3">M5</strain>
    </source>
</reference>
<keyword evidence="1" id="KW-0472">Membrane</keyword>
<evidence type="ECO:0000256" key="1">
    <source>
        <dbReference type="SAM" id="Phobius"/>
    </source>
</evidence>
<dbReference type="Proteomes" id="UP000094784">
    <property type="component" value="Unassembled WGS sequence"/>
</dbReference>
<dbReference type="AlphaFoldDB" id="A0A1E4QYI8"/>